<dbReference type="EMBL" id="QKZV01000005">
    <property type="protein sequence ID" value="PZX62405.1"/>
    <property type="molecule type" value="Genomic_DNA"/>
</dbReference>
<dbReference type="GO" id="GO:0016020">
    <property type="term" value="C:membrane"/>
    <property type="evidence" value="ECO:0007669"/>
    <property type="project" value="UniProtKB-SubCell"/>
</dbReference>
<feature type="transmembrane region" description="Helical" evidence="5">
    <location>
        <begin position="57"/>
        <end position="74"/>
    </location>
</feature>
<feature type="transmembrane region" description="Helical" evidence="5">
    <location>
        <begin position="427"/>
        <end position="448"/>
    </location>
</feature>
<dbReference type="PANTHER" id="PTHR37422">
    <property type="entry name" value="TEICHURONIC ACID BIOSYNTHESIS PROTEIN TUAE"/>
    <property type="match status" value="1"/>
</dbReference>
<dbReference type="RefSeq" id="WP_111295608.1">
    <property type="nucleotide sequence ID" value="NZ_QKZV01000005.1"/>
</dbReference>
<keyword evidence="3 5" id="KW-1133">Transmembrane helix</keyword>
<keyword evidence="7" id="KW-0436">Ligase</keyword>
<evidence type="ECO:0000256" key="5">
    <source>
        <dbReference type="SAM" id="Phobius"/>
    </source>
</evidence>
<keyword evidence="4 5" id="KW-0472">Membrane</keyword>
<dbReference type="GO" id="GO:0016874">
    <property type="term" value="F:ligase activity"/>
    <property type="evidence" value="ECO:0007669"/>
    <property type="project" value="UniProtKB-KW"/>
</dbReference>
<feature type="transmembrane region" description="Helical" evidence="5">
    <location>
        <begin position="278"/>
        <end position="299"/>
    </location>
</feature>
<gene>
    <name evidence="7" type="ORF">LX80_01888</name>
</gene>
<dbReference type="InterPro" id="IPR007016">
    <property type="entry name" value="O-antigen_ligase-rel_domated"/>
</dbReference>
<evidence type="ECO:0000313" key="7">
    <source>
        <dbReference type="EMBL" id="PZX62405.1"/>
    </source>
</evidence>
<dbReference type="Pfam" id="PF04932">
    <property type="entry name" value="Wzy_C"/>
    <property type="match status" value="1"/>
</dbReference>
<feature type="transmembrane region" description="Helical" evidence="5">
    <location>
        <begin position="86"/>
        <end position="102"/>
    </location>
</feature>
<evidence type="ECO:0000256" key="4">
    <source>
        <dbReference type="ARBA" id="ARBA00023136"/>
    </source>
</evidence>
<name>A0A2W7SHP1_9BACT</name>
<evidence type="ECO:0000256" key="1">
    <source>
        <dbReference type="ARBA" id="ARBA00004141"/>
    </source>
</evidence>
<dbReference type="InterPro" id="IPR051533">
    <property type="entry name" value="WaaL-like"/>
</dbReference>
<protein>
    <submittedName>
        <fullName evidence="7">O-antigen ligase</fullName>
    </submittedName>
</protein>
<comment type="subcellular location">
    <subcellularLocation>
        <location evidence="1">Membrane</location>
        <topology evidence="1">Multi-pass membrane protein</topology>
    </subcellularLocation>
</comment>
<keyword evidence="2 5" id="KW-0812">Transmembrane</keyword>
<evidence type="ECO:0000256" key="3">
    <source>
        <dbReference type="ARBA" id="ARBA00022989"/>
    </source>
</evidence>
<evidence type="ECO:0000313" key="8">
    <source>
        <dbReference type="Proteomes" id="UP000249720"/>
    </source>
</evidence>
<sequence>MRLLNLYVKNQFIVIILTWFAALVVGIVLQQPIIWIVPLLLLLIRPLMNIVVFHTQYLFWLLICLLPLSTEWGVTSSLSLDFPDEAIMMIITGLFFFKWLFHPTVIPNHVYKHPLLLILAIHIAWIAIACIYSQNILLSVKFLLAKSWFIIPFVLLPNILVHTQQQLKKLVLCLLIPMLFVVIQAIIRHAGYGFSFEGIKKMLSPFFRNHVDYSAMLVCIMPMAIAMWFLTPKTNQLKKWLFVSLIVMIIGLILSYSRGAWLAALIGLGMAFIIYKKLLWPSLIALGILLTVTALSLVMQNKYLQFEPDYQHTIFHTNFEAHLKATIAMKDVSNAERIYRWVAGTNMVIEKPITGFGPNNFYNFYKGYANSGFKTWVSGNPEHSSVHNYFLLTALEQGVPGLLIFLCLYIAMLGYSQYLYIHLQSKFWAITALTTGVIIAMVGTLNFLSDLIETDKIGSIFWLCLGMLILLSKQLKQEQQSIADSNTTGYIQNIA</sequence>
<dbReference type="OrthoDB" id="871774at2"/>
<feature type="transmembrane region" description="Helical" evidence="5">
    <location>
        <begin position="12"/>
        <end position="37"/>
    </location>
</feature>
<feature type="transmembrane region" description="Helical" evidence="5">
    <location>
        <begin position="169"/>
        <end position="190"/>
    </location>
</feature>
<reference evidence="7 8" key="1">
    <citation type="submission" date="2018-06" db="EMBL/GenBank/DDBJ databases">
        <title>Genomic Encyclopedia of Archaeal and Bacterial Type Strains, Phase II (KMG-II): from individual species to whole genera.</title>
        <authorList>
            <person name="Goeker M."/>
        </authorList>
    </citation>
    <scope>NUCLEOTIDE SEQUENCE [LARGE SCALE GENOMIC DNA]</scope>
    <source>
        <strain evidence="7 8">DSM 23241</strain>
    </source>
</reference>
<feature type="domain" description="O-antigen ligase-related" evidence="6">
    <location>
        <begin position="244"/>
        <end position="406"/>
    </location>
</feature>
<dbReference type="Proteomes" id="UP000249720">
    <property type="component" value="Unassembled WGS sequence"/>
</dbReference>
<dbReference type="AlphaFoldDB" id="A0A2W7SHP1"/>
<feature type="transmembrane region" description="Helical" evidence="5">
    <location>
        <begin position="211"/>
        <end position="230"/>
    </location>
</feature>
<accession>A0A2W7SHP1</accession>
<evidence type="ECO:0000256" key="2">
    <source>
        <dbReference type="ARBA" id="ARBA00022692"/>
    </source>
</evidence>
<comment type="caution">
    <text evidence="7">The sequence shown here is derived from an EMBL/GenBank/DDBJ whole genome shotgun (WGS) entry which is preliminary data.</text>
</comment>
<feature type="transmembrane region" description="Helical" evidence="5">
    <location>
        <begin position="144"/>
        <end position="163"/>
    </location>
</feature>
<feature type="transmembrane region" description="Helical" evidence="5">
    <location>
        <begin position="114"/>
        <end position="132"/>
    </location>
</feature>
<feature type="transmembrane region" description="Helical" evidence="5">
    <location>
        <begin position="398"/>
        <end position="415"/>
    </location>
</feature>
<proteinExistence type="predicted"/>
<keyword evidence="8" id="KW-1185">Reference proteome</keyword>
<feature type="transmembrane region" description="Helical" evidence="5">
    <location>
        <begin position="242"/>
        <end position="266"/>
    </location>
</feature>
<organism evidence="7 8">
    <name type="scientific">Hydrotalea sandarakina</name>
    <dbReference type="NCBI Taxonomy" id="1004304"/>
    <lineage>
        <taxon>Bacteria</taxon>
        <taxon>Pseudomonadati</taxon>
        <taxon>Bacteroidota</taxon>
        <taxon>Chitinophagia</taxon>
        <taxon>Chitinophagales</taxon>
        <taxon>Chitinophagaceae</taxon>
        <taxon>Hydrotalea</taxon>
    </lineage>
</organism>
<evidence type="ECO:0000259" key="6">
    <source>
        <dbReference type="Pfam" id="PF04932"/>
    </source>
</evidence>
<dbReference type="PANTHER" id="PTHR37422:SF13">
    <property type="entry name" value="LIPOPOLYSACCHARIDE BIOSYNTHESIS PROTEIN PA4999-RELATED"/>
    <property type="match status" value="1"/>
</dbReference>